<organism evidence="1 2">
    <name type="scientific">Pseudoalteromonas lipolytica</name>
    <dbReference type="NCBI Taxonomy" id="570156"/>
    <lineage>
        <taxon>Bacteria</taxon>
        <taxon>Pseudomonadati</taxon>
        <taxon>Pseudomonadota</taxon>
        <taxon>Gammaproteobacteria</taxon>
        <taxon>Alteromonadales</taxon>
        <taxon>Pseudoalteromonadaceae</taxon>
        <taxon>Pseudoalteromonas</taxon>
    </lineage>
</organism>
<reference evidence="1 2" key="1">
    <citation type="submission" date="2023-01" db="EMBL/GenBank/DDBJ databases">
        <title>Trichodesmium-associated heterotrophic epibiont bacteria.</title>
        <authorList>
            <person name="Cleveland C.S."/>
            <person name="Webb E.A."/>
        </authorList>
    </citation>
    <scope>NUCLEOTIDE SEQUENCE [LARGE SCALE GENOMIC DNA]</scope>
    <source>
        <strain evidence="1 2">USCH2</strain>
    </source>
</reference>
<protein>
    <recommendedName>
        <fullName evidence="3">Flagellar protein FliT</fullName>
    </recommendedName>
</protein>
<evidence type="ECO:0008006" key="3">
    <source>
        <dbReference type="Google" id="ProtNLM"/>
    </source>
</evidence>
<name>A0ABU8ST45_9GAMM</name>
<dbReference type="EMBL" id="JAQPZS010000007">
    <property type="protein sequence ID" value="MEJ6496219.1"/>
    <property type="molecule type" value="Genomic_DNA"/>
</dbReference>
<evidence type="ECO:0000313" key="1">
    <source>
        <dbReference type="EMBL" id="MEJ6496219.1"/>
    </source>
</evidence>
<sequence>MLAERLDQLDTCICSLLKNIENMNIDDAVANTKQIEKLLEQCFASSYMSNTDVSRLESILNDFNNLVTKVAALKVETAKSLGTHLKTQKKLDIYKSIK</sequence>
<dbReference type="Proteomes" id="UP001377972">
    <property type="component" value="Unassembled WGS sequence"/>
</dbReference>
<gene>
    <name evidence="1" type="ORF">PQI24_09240</name>
</gene>
<comment type="caution">
    <text evidence="1">The sequence shown here is derived from an EMBL/GenBank/DDBJ whole genome shotgun (WGS) entry which is preliminary data.</text>
</comment>
<proteinExistence type="predicted"/>
<dbReference type="RefSeq" id="WP_171043852.1">
    <property type="nucleotide sequence ID" value="NZ_JAQPZS010000007.1"/>
</dbReference>
<evidence type="ECO:0000313" key="2">
    <source>
        <dbReference type="Proteomes" id="UP001377972"/>
    </source>
</evidence>
<accession>A0ABU8ST45</accession>
<keyword evidence="2" id="KW-1185">Reference proteome</keyword>